<dbReference type="STRING" id="5888.A0CFI8"/>
<reference evidence="1 2" key="1">
    <citation type="journal article" date="2006" name="Nature">
        <title>Global trends of whole-genome duplications revealed by the ciliate Paramecium tetraurelia.</title>
        <authorList>
            <consortium name="Genoscope"/>
            <person name="Aury J.-M."/>
            <person name="Jaillon O."/>
            <person name="Duret L."/>
            <person name="Noel B."/>
            <person name="Jubin C."/>
            <person name="Porcel B.M."/>
            <person name="Segurens B."/>
            <person name="Daubin V."/>
            <person name="Anthouard V."/>
            <person name="Aiach N."/>
            <person name="Arnaiz O."/>
            <person name="Billaut A."/>
            <person name="Beisson J."/>
            <person name="Blanc I."/>
            <person name="Bouhouche K."/>
            <person name="Camara F."/>
            <person name="Duharcourt S."/>
            <person name="Guigo R."/>
            <person name="Gogendeau D."/>
            <person name="Katinka M."/>
            <person name="Keller A.-M."/>
            <person name="Kissmehl R."/>
            <person name="Klotz C."/>
            <person name="Koll F."/>
            <person name="Le Moue A."/>
            <person name="Lepere C."/>
            <person name="Malinsky S."/>
            <person name="Nowacki M."/>
            <person name="Nowak J.K."/>
            <person name="Plattner H."/>
            <person name="Poulain J."/>
            <person name="Ruiz F."/>
            <person name="Serrano V."/>
            <person name="Zagulski M."/>
            <person name="Dessen P."/>
            <person name="Betermier M."/>
            <person name="Weissenbach J."/>
            <person name="Scarpelli C."/>
            <person name="Schachter V."/>
            <person name="Sperling L."/>
            <person name="Meyer E."/>
            <person name="Cohen J."/>
            <person name="Wincker P."/>
        </authorList>
    </citation>
    <scope>NUCLEOTIDE SEQUENCE [LARGE SCALE GENOMIC DNA]</scope>
    <source>
        <strain evidence="1 2">Stock d4-2</strain>
    </source>
</reference>
<dbReference type="AlphaFoldDB" id="A0CFI8"/>
<name>A0CFI8_PARTE</name>
<dbReference type="PANTHER" id="PTHR11319:SF35">
    <property type="entry name" value="OUTER MEMBRANE PROTEIN PMPC-RELATED"/>
    <property type="match status" value="1"/>
</dbReference>
<dbReference type="EMBL" id="CT868070">
    <property type="protein sequence ID" value="CAK69555.1"/>
    <property type="molecule type" value="Genomic_DNA"/>
</dbReference>
<dbReference type="InParanoid" id="A0CFI8"/>
<dbReference type="KEGG" id="ptm:GSPATT00037994001"/>
<gene>
    <name evidence="1" type="ORF">GSPATT00037994001</name>
</gene>
<evidence type="ECO:0000313" key="2">
    <source>
        <dbReference type="Proteomes" id="UP000000600"/>
    </source>
</evidence>
<proteinExistence type="predicted"/>
<dbReference type="GeneID" id="5022742"/>
<accession>A0CFI8</accession>
<dbReference type="Proteomes" id="UP000000600">
    <property type="component" value="Unassembled WGS sequence"/>
</dbReference>
<dbReference type="OrthoDB" id="77931at2759"/>
<evidence type="ECO:0000313" key="1">
    <source>
        <dbReference type="EMBL" id="CAK69555.1"/>
    </source>
</evidence>
<dbReference type="PANTHER" id="PTHR11319">
    <property type="entry name" value="G PROTEIN-COUPLED RECEPTOR-RELATED"/>
    <property type="match status" value="1"/>
</dbReference>
<keyword evidence="2" id="KW-1185">Reference proteome</keyword>
<dbReference type="HOGENOM" id="CLU_732582_0_0_1"/>
<dbReference type="RefSeq" id="XP_001436952.1">
    <property type="nucleotide sequence ID" value="XM_001436915.1"/>
</dbReference>
<dbReference type="OMA" id="CAYDISE"/>
<sequence length="381" mass="43675">MQCINNQAQYGGCLFIQNQIISIIRSLIVGNKAVYGGAIFTKGNNSTLISENVVITNNSAQFGSGIYSENNLNRNIKGIELIANYGLNQIDEQPQQLYLQIFQDEIIKPTIVQNSKNSQKSQIISKSGQISIIHIPTGIPLSKYMKFEKEKNRYNQKTMQMRLRAYNSQLEMVRNLTNTYCELQINNMNSRQEQNLSLNKNKIIFNQSTFSYNLDDLIFYIPSDSNQTFELTIKCNSIYIPIINNISHLIEGYHQNYVLSLLIKPNECQMGEYSQSKEDYCHQCIVDRNNTLCQIVDGQKIQEITQAQIFLKQGYWRMKVTTSTIDLCLNNQQNCIGGWGVGNDLCQQGYIGALCEQCDYYNERGGGNYQREGFFQLNMLK</sequence>
<evidence type="ECO:0008006" key="3">
    <source>
        <dbReference type="Google" id="ProtNLM"/>
    </source>
</evidence>
<protein>
    <recommendedName>
        <fullName evidence="3">Right handed beta helix domain-containing protein</fullName>
    </recommendedName>
</protein>
<organism evidence="1 2">
    <name type="scientific">Paramecium tetraurelia</name>
    <dbReference type="NCBI Taxonomy" id="5888"/>
    <lineage>
        <taxon>Eukaryota</taxon>
        <taxon>Sar</taxon>
        <taxon>Alveolata</taxon>
        <taxon>Ciliophora</taxon>
        <taxon>Intramacronucleata</taxon>
        <taxon>Oligohymenophorea</taxon>
        <taxon>Peniculida</taxon>
        <taxon>Parameciidae</taxon>
        <taxon>Paramecium</taxon>
    </lineage>
</organism>